<dbReference type="Gene3D" id="2.60.40.2230">
    <property type="entry name" value="Uncharacterised protein YcnI-like PF07987, DUF1775"/>
    <property type="match status" value="1"/>
</dbReference>
<dbReference type="Proteomes" id="UP000826300">
    <property type="component" value="Chromosome"/>
</dbReference>
<dbReference type="RefSeq" id="WP_220661775.1">
    <property type="nucleotide sequence ID" value="NZ_CP069370.1"/>
</dbReference>
<evidence type="ECO:0000256" key="1">
    <source>
        <dbReference type="SAM" id="MobiDB-lite"/>
    </source>
</evidence>
<dbReference type="KEGG" id="nsm:JO391_17830"/>
<feature type="region of interest" description="Disordered" evidence="1">
    <location>
        <begin position="151"/>
        <end position="173"/>
    </location>
</feature>
<evidence type="ECO:0000256" key="2">
    <source>
        <dbReference type="SAM" id="SignalP"/>
    </source>
</evidence>
<sequence length="173" mass="18864">MKLSLITAAVLSMTTTGAFAHATFEKGEAQQGAAYKAVLRVPHGCNGEATLKVRIQIPEGVIAVKPMPKAGWTLETVKGPYEKEYDYYGSKLKEGVKEIVWTGELPDEFYDEFVFRANITDAFAVGSMVYFPTVQECASGAERWIEIPAEGQDPDELEGPAPGVKVIEAGHEH</sequence>
<feature type="domain" description="YncI copper-binding" evidence="3">
    <location>
        <begin position="21"/>
        <end position="166"/>
    </location>
</feature>
<keyword evidence="2" id="KW-0732">Signal</keyword>
<feature type="signal peptide" evidence="2">
    <location>
        <begin position="1"/>
        <end position="20"/>
    </location>
</feature>
<reference evidence="4" key="1">
    <citation type="submission" date="2021-02" db="EMBL/GenBank/DDBJ databases">
        <title>Rhodobacter shimadae sp. nov., an aerobic anoxygenic phototrophic bacterium isolated from a hot spring.</title>
        <authorList>
            <person name="Muramatsu S."/>
            <person name="Haruta S."/>
            <person name="Hirose S."/>
            <person name="Hanada S."/>
        </authorList>
    </citation>
    <scope>NUCLEOTIDE SEQUENCE</scope>
    <source>
        <strain evidence="4">N10</strain>
    </source>
</reference>
<protein>
    <submittedName>
        <fullName evidence="4">YcnI family protein</fullName>
    </submittedName>
</protein>
<gene>
    <name evidence="4" type="ORF">JO391_17830</name>
</gene>
<feature type="chain" id="PRO_5034079005" evidence="2">
    <location>
        <begin position="21"/>
        <end position="173"/>
    </location>
</feature>
<dbReference type="AlphaFoldDB" id="A0A8G0ZT45"/>
<evidence type="ECO:0000259" key="3">
    <source>
        <dbReference type="Pfam" id="PF07987"/>
    </source>
</evidence>
<dbReference type="Pfam" id="PF07987">
    <property type="entry name" value="DUF1775"/>
    <property type="match status" value="1"/>
</dbReference>
<accession>A0A8G0ZT45</accession>
<dbReference type="CDD" id="cd08545">
    <property type="entry name" value="YcnI_like"/>
    <property type="match status" value="1"/>
</dbReference>
<evidence type="ECO:0000313" key="4">
    <source>
        <dbReference type="EMBL" id="QYZ69557.1"/>
    </source>
</evidence>
<dbReference type="EMBL" id="CP069370">
    <property type="protein sequence ID" value="QYZ69557.1"/>
    <property type="molecule type" value="Genomic_DNA"/>
</dbReference>
<organism evidence="4 5">
    <name type="scientific">Neotabrizicola shimadae</name>
    <dbReference type="NCBI Taxonomy" id="2807096"/>
    <lineage>
        <taxon>Bacteria</taxon>
        <taxon>Pseudomonadati</taxon>
        <taxon>Pseudomonadota</taxon>
        <taxon>Alphaproteobacteria</taxon>
        <taxon>Rhodobacterales</taxon>
        <taxon>Paracoccaceae</taxon>
        <taxon>Neotabrizicola</taxon>
    </lineage>
</organism>
<dbReference type="InterPro" id="IPR012533">
    <property type="entry name" value="YcnI-copper_dom"/>
</dbReference>
<name>A0A8G0ZT45_9RHOB</name>
<evidence type="ECO:0000313" key="5">
    <source>
        <dbReference type="Proteomes" id="UP000826300"/>
    </source>
</evidence>
<keyword evidence="5" id="KW-1185">Reference proteome</keyword>
<dbReference type="InterPro" id="IPR038507">
    <property type="entry name" value="YcnI-like_sf"/>
</dbReference>
<proteinExistence type="predicted"/>